<dbReference type="RefSeq" id="WP_079408912.1">
    <property type="nucleotide sequence ID" value="NZ_MBTG01000001.1"/>
</dbReference>
<gene>
    <name evidence="1" type="ORF">BC351_01325</name>
</gene>
<comment type="caution">
    <text evidence="1">The sequence shown here is derived from an EMBL/GenBank/DDBJ whole genome shotgun (WGS) entry which is preliminary data.</text>
</comment>
<evidence type="ECO:0000313" key="2">
    <source>
        <dbReference type="Proteomes" id="UP000190626"/>
    </source>
</evidence>
<proteinExistence type="predicted"/>
<keyword evidence="2" id="KW-1185">Reference proteome</keyword>
<dbReference type="STRING" id="1469647.BC351_01325"/>
<accession>A0A1V4HSK1</accession>
<name>A0A1V4HSK1_9BACL</name>
<sequence length="86" mass="10426">MSLYINSYIIDNDTWISAELVYTYKNKDKYTALVVLDKINGDLISLEPLNHKTFCLKFYDYEDKIEWYLRKKRAYFFAKFLNPYEG</sequence>
<evidence type="ECO:0000313" key="1">
    <source>
        <dbReference type="EMBL" id="OPH61911.1"/>
    </source>
</evidence>
<dbReference type="AlphaFoldDB" id="A0A1V4HSK1"/>
<dbReference type="Proteomes" id="UP000190626">
    <property type="component" value="Unassembled WGS sequence"/>
</dbReference>
<protein>
    <submittedName>
        <fullName evidence="1">Uncharacterized protein</fullName>
    </submittedName>
</protein>
<organism evidence="1 2">
    <name type="scientific">Paenibacillus ferrarius</name>
    <dbReference type="NCBI Taxonomy" id="1469647"/>
    <lineage>
        <taxon>Bacteria</taxon>
        <taxon>Bacillati</taxon>
        <taxon>Bacillota</taxon>
        <taxon>Bacilli</taxon>
        <taxon>Bacillales</taxon>
        <taxon>Paenibacillaceae</taxon>
        <taxon>Paenibacillus</taxon>
    </lineage>
</organism>
<dbReference type="EMBL" id="MBTG01000001">
    <property type="protein sequence ID" value="OPH61911.1"/>
    <property type="molecule type" value="Genomic_DNA"/>
</dbReference>
<reference evidence="2" key="1">
    <citation type="submission" date="2016-07" db="EMBL/GenBank/DDBJ databases">
        <authorList>
            <person name="Florea S."/>
            <person name="Webb J.S."/>
            <person name="Jaromczyk J."/>
            <person name="Schardl C.L."/>
        </authorList>
    </citation>
    <scope>NUCLEOTIDE SEQUENCE [LARGE SCALE GENOMIC DNA]</scope>
    <source>
        <strain evidence="2">CY1</strain>
    </source>
</reference>